<proteinExistence type="predicted"/>
<protein>
    <submittedName>
        <fullName evidence="2">Uncharacterized protein</fullName>
    </submittedName>
</protein>
<reference evidence="2" key="1">
    <citation type="submission" date="2021-02" db="EMBL/GenBank/DDBJ databases">
        <authorList>
            <person name="Nowell W R."/>
        </authorList>
    </citation>
    <scope>NUCLEOTIDE SEQUENCE</scope>
</reference>
<keyword evidence="3" id="KW-1185">Reference proteome</keyword>
<sequence>MALRLRGGNLGVDFVDLSDGSGLKRLNWSTSAPEWLIASPGLCLEGQCTNRSCKAYSQTVIMNIRFKKFDMLLGVNETTCKCPMCQKYVKPKTCAFNRCWWCWKGVKEGGAGEPPKPCSGNWKEADNAYHRFDEQISGSVTWRQLIIEAVENKP</sequence>
<dbReference type="AlphaFoldDB" id="A0A816G081"/>
<dbReference type="EMBL" id="CAJNOH010012554">
    <property type="protein sequence ID" value="CAF1536743.1"/>
    <property type="molecule type" value="Genomic_DNA"/>
</dbReference>
<organism evidence="2 3">
    <name type="scientific">Rotaria sordida</name>
    <dbReference type="NCBI Taxonomy" id="392033"/>
    <lineage>
        <taxon>Eukaryota</taxon>
        <taxon>Metazoa</taxon>
        <taxon>Spiralia</taxon>
        <taxon>Gnathifera</taxon>
        <taxon>Rotifera</taxon>
        <taxon>Eurotatoria</taxon>
        <taxon>Bdelloidea</taxon>
        <taxon>Philodinida</taxon>
        <taxon>Philodinidae</taxon>
        <taxon>Rotaria</taxon>
    </lineage>
</organism>
<evidence type="ECO:0000313" key="1">
    <source>
        <dbReference type="EMBL" id="CAF1536743.1"/>
    </source>
</evidence>
<comment type="caution">
    <text evidence="2">The sequence shown here is derived from an EMBL/GenBank/DDBJ whole genome shotgun (WGS) entry which is preliminary data.</text>
</comment>
<dbReference type="Proteomes" id="UP000663854">
    <property type="component" value="Unassembled WGS sequence"/>
</dbReference>
<evidence type="ECO:0000313" key="3">
    <source>
        <dbReference type="Proteomes" id="UP000663870"/>
    </source>
</evidence>
<evidence type="ECO:0000313" key="2">
    <source>
        <dbReference type="EMBL" id="CAF1667761.1"/>
    </source>
</evidence>
<name>A0A816G081_9BILA</name>
<accession>A0A816G081</accession>
<dbReference type="Proteomes" id="UP000663870">
    <property type="component" value="Unassembled WGS sequence"/>
</dbReference>
<dbReference type="EMBL" id="CAJNOL010014432">
    <property type="protein sequence ID" value="CAF1667761.1"/>
    <property type="molecule type" value="Genomic_DNA"/>
</dbReference>
<gene>
    <name evidence="2" type="ORF">JXQ802_LOCUS57094</name>
    <name evidence="1" type="ORF">PYM288_LOCUS40506</name>
</gene>